<evidence type="ECO:0000256" key="8">
    <source>
        <dbReference type="HAMAP-Rule" id="MF_00456"/>
    </source>
</evidence>
<evidence type="ECO:0000256" key="5">
    <source>
        <dbReference type="ARBA" id="ARBA00022741"/>
    </source>
</evidence>
<organism evidence="10 11">
    <name type="scientific">Candidatus Scatomorpha intestinavium</name>
    <dbReference type="NCBI Taxonomy" id="2840922"/>
    <lineage>
        <taxon>Bacteria</taxon>
        <taxon>Bacillati</taxon>
        <taxon>Bacillota</taxon>
        <taxon>Clostridia</taxon>
        <taxon>Eubacteriales</taxon>
        <taxon>Candidatus Scatomorpha</taxon>
    </lineage>
</organism>
<evidence type="ECO:0000256" key="3">
    <source>
        <dbReference type="ARBA" id="ARBA00022650"/>
    </source>
</evidence>
<dbReference type="GO" id="GO:0055129">
    <property type="term" value="P:L-proline biosynthetic process"/>
    <property type="evidence" value="ECO:0007669"/>
    <property type="project" value="UniProtKB-UniRule"/>
</dbReference>
<dbReference type="SUPFAM" id="SSF88697">
    <property type="entry name" value="PUA domain-like"/>
    <property type="match status" value="1"/>
</dbReference>
<comment type="function">
    <text evidence="8">Catalyzes the transfer of a phosphate group to glutamate to form L-glutamate 5-phosphate.</text>
</comment>
<evidence type="ECO:0000259" key="9">
    <source>
        <dbReference type="SMART" id="SM00359"/>
    </source>
</evidence>
<feature type="binding site" evidence="8">
    <location>
        <begin position="211"/>
        <end position="217"/>
    </location>
    <ligand>
        <name>ATP</name>
        <dbReference type="ChEBI" id="CHEBI:30616"/>
    </ligand>
</feature>
<dbReference type="GO" id="GO:0004349">
    <property type="term" value="F:glutamate 5-kinase activity"/>
    <property type="evidence" value="ECO:0007669"/>
    <property type="project" value="UniProtKB-UniRule"/>
</dbReference>
<feature type="domain" description="PUA" evidence="9">
    <location>
        <begin position="276"/>
        <end position="354"/>
    </location>
</feature>
<dbReference type="PRINTS" id="PR00474">
    <property type="entry name" value="GLU5KINASE"/>
</dbReference>
<keyword evidence="7 8" id="KW-0067">ATP-binding</keyword>
<dbReference type="SMART" id="SM00359">
    <property type="entry name" value="PUA"/>
    <property type="match status" value="1"/>
</dbReference>
<dbReference type="InterPro" id="IPR036974">
    <property type="entry name" value="PUA_sf"/>
</dbReference>
<evidence type="ECO:0000256" key="2">
    <source>
        <dbReference type="ARBA" id="ARBA00022605"/>
    </source>
</evidence>
<keyword evidence="6 8" id="KW-0418">Kinase</keyword>
<dbReference type="EMBL" id="DVGA01000083">
    <property type="protein sequence ID" value="HIQ79167.1"/>
    <property type="molecule type" value="Genomic_DNA"/>
</dbReference>
<evidence type="ECO:0000256" key="7">
    <source>
        <dbReference type="ARBA" id="ARBA00022840"/>
    </source>
</evidence>
<keyword evidence="5 8" id="KW-0547">Nucleotide-binding</keyword>
<dbReference type="PANTHER" id="PTHR43654:SF1">
    <property type="entry name" value="ISOPENTENYL PHOSPHATE KINASE"/>
    <property type="match status" value="1"/>
</dbReference>
<feature type="binding site" evidence="8">
    <location>
        <position position="50"/>
    </location>
    <ligand>
        <name>substrate</name>
    </ligand>
</feature>
<reference evidence="10" key="2">
    <citation type="journal article" date="2021" name="PeerJ">
        <title>Extensive microbial diversity within the chicken gut microbiome revealed by metagenomics and culture.</title>
        <authorList>
            <person name="Gilroy R."/>
            <person name="Ravi A."/>
            <person name="Getino M."/>
            <person name="Pursley I."/>
            <person name="Horton D.L."/>
            <person name="Alikhan N.F."/>
            <person name="Baker D."/>
            <person name="Gharbi K."/>
            <person name="Hall N."/>
            <person name="Watson M."/>
            <person name="Adriaenssens E.M."/>
            <person name="Foster-Nyarko E."/>
            <person name="Jarju S."/>
            <person name="Secka A."/>
            <person name="Antonio M."/>
            <person name="Oren A."/>
            <person name="Chaudhuri R.R."/>
            <person name="La Ragione R."/>
            <person name="Hildebrand F."/>
            <person name="Pallen M.J."/>
        </authorList>
    </citation>
    <scope>NUCLEOTIDE SEQUENCE</scope>
    <source>
        <strain evidence="10">ChiBcolR7-354</strain>
    </source>
</reference>
<proteinExistence type="inferred from homology"/>
<dbReference type="InterPro" id="IPR001048">
    <property type="entry name" value="Asp/Glu/Uridylate_kinase"/>
</dbReference>
<dbReference type="InterPro" id="IPR015947">
    <property type="entry name" value="PUA-like_sf"/>
</dbReference>
<feature type="binding site" evidence="8">
    <location>
        <position position="137"/>
    </location>
    <ligand>
        <name>substrate</name>
    </ligand>
</feature>
<dbReference type="InterPro" id="IPR036393">
    <property type="entry name" value="AceGlu_kinase-like_sf"/>
</dbReference>
<dbReference type="AlphaFoldDB" id="A0A9D0ZEH8"/>
<dbReference type="PANTHER" id="PTHR43654">
    <property type="entry name" value="GLUTAMATE 5-KINASE"/>
    <property type="match status" value="1"/>
</dbReference>
<evidence type="ECO:0000256" key="6">
    <source>
        <dbReference type="ARBA" id="ARBA00022777"/>
    </source>
</evidence>
<dbReference type="InterPro" id="IPR005715">
    <property type="entry name" value="Glu_5kinase/COase_Synthase"/>
</dbReference>
<dbReference type="HAMAP" id="MF_00456">
    <property type="entry name" value="ProB"/>
    <property type="match status" value="1"/>
</dbReference>
<comment type="catalytic activity">
    <reaction evidence="8">
        <text>L-glutamate + ATP = L-glutamyl 5-phosphate + ADP</text>
        <dbReference type="Rhea" id="RHEA:14877"/>
        <dbReference type="ChEBI" id="CHEBI:29985"/>
        <dbReference type="ChEBI" id="CHEBI:30616"/>
        <dbReference type="ChEBI" id="CHEBI:58274"/>
        <dbReference type="ChEBI" id="CHEBI:456216"/>
        <dbReference type="EC" id="2.7.2.11"/>
    </reaction>
</comment>
<dbReference type="GO" id="GO:0005524">
    <property type="term" value="F:ATP binding"/>
    <property type="evidence" value="ECO:0007669"/>
    <property type="project" value="UniProtKB-KW"/>
</dbReference>
<feature type="binding site" evidence="8">
    <location>
        <begin position="169"/>
        <end position="170"/>
    </location>
    <ligand>
        <name>ATP</name>
        <dbReference type="ChEBI" id="CHEBI:30616"/>
    </ligand>
</feature>
<accession>A0A9D0ZEH8</accession>
<comment type="caution">
    <text evidence="10">The sequence shown here is derived from an EMBL/GenBank/DDBJ whole genome shotgun (WGS) entry which is preliminary data.</text>
</comment>
<dbReference type="InterPro" id="IPR002478">
    <property type="entry name" value="PUA"/>
</dbReference>
<evidence type="ECO:0000256" key="4">
    <source>
        <dbReference type="ARBA" id="ARBA00022679"/>
    </source>
</evidence>
<dbReference type="GO" id="GO:0003723">
    <property type="term" value="F:RNA binding"/>
    <property type="evidence" value="ECO:0007669"/>
    <property type="project" value="InterPro"/>
</dbReference>
<dbReference type="InterPro" id="IPR041739">
    <property type="entry name" value="G5K_ProB"/>
</dbReference>
<dbReference type="SUPFAM" id="SSF53633">
    <property type="entry name" value="Carbamate kinase-like"/>
    <property type="match status" value="1"/>
</dbReference>
<evidence type="ECO:0000256" key="1">
    <source>
        <dbReference type="ARBA" id="ARBA00022490"/>
    </source>
</evidence>
<evidence type="ECO:0000313" key="11">
    <source>
        <dbReference type="Proteomes" id="UP000824262"/>
    </source>
</evidence>
<dbReference type="Gene3D" id="2.30.130.10">
    <property type="entry name" value="PUA domain"/>
    <property type="match status" value="1"/>
</dbReference>
<dbReference type="PIRSF" id="PIRSF000729">
    <property type="entry name" value="GK"/>
    <property type="match status" value="1"/>
</dbReference>
<comment type="subcellular location">
    <subcellularLocation>
        <location evidence="8">Cytoplasm</location>
    </subcellularLocation>
</comment>
<keyword evidence="2 8" id="KW-0028">Amino-acid biosynthesis</keyword>
<dbReference type="CDD" id="cd04242">
    <property type="entry name" value="AAK_G5K_ProB"/>
    <property type="match status" value="1"/>
</dbReference>
<dbReference type="PROSITE" id="PS50890">
    <property type="entry name" value="PUA"/>
    <property type="match status" value="1"/>
</dbReference>
<feature type="binding site" evidence="8">
    <location>
        <position position="10"/>
    </location>
    <ligand>
        <name>ATP</name>
        <dbReference type="ChEBI" id="CHEBI:30616"/>
    </ligand>
</feature>
<keyword evidence="1 8" id="KW-0963">Cytoplasm</keyword>
<dbReference type="NCBIfam" id="TIGR01027">
    <property type="entry name" value="proB"/>
    <property type="match status" value="1"/>
</dbReference>
<keyword evidence="3 8" id="KW-0641">Proline biosynthesis</keyword>
<evidence type="ECO:0000313" key="10">
    <source>
        <dbReference type="EMBL" id="HIQ79167.1"/>
    </source>
</evidence>
<comment type="similarity">
    <text evidence="8">Belongs to the glutamate 5-kinase family.</text>
</comment>
<dbReference type="FunFam" id="3.40.1160.10:FF:000018">
    <property type="entry name" value="Glutamate 5-kinase"/>
    <property type="match status" value="1"/>
</dbReference>
<comment type="pathway">
    <text evidence="8">Amino-acid biosynthesis; L-proline biosynthesis; L-glutamate 5-semialdehyde from L-glutamate: step 1/2.</text>
</comment>
<reference evidence="10" key="1">
    <citation type="submission" date="2020-10" db="EMBL/GenBank/DDBJ databases">
        <authorList>
            <person name="Gilroy R."/>
        </authorList>
    </citation>
    <scope>NUCLEOTIDE SEQUENCE</scope>
    <source>
        <strain evidence="10">ChiBcolR7-354</strain>
    </source>
</reference>
<dbReference type="CDD" id="cd21157">
    <property type="entry name" value="PUA_G5K"/>
    <property type="match status" value="1"/>
</dbReference>
<dbReference type="InterPro" id="IPR001057">
    <property type="entry name" value="Glu/AcGlu_kinase"/>
</dbReference>
<feature type="binding site" evidence="8">
    <location>
        <position position="149"/>
    </location>
    <ligand>
        <name>substrate</name>
    </ligand>
</feature>
<dbReference type="Proteomes" id="UP000824262">
    <property type="component" value="Unassembled WGS sequence"/>
</dbReference>
<dbReference type="InterPro" id="IPR011529">
    <property type="entry name" value="Glu_5kinase"/>
</dbReference>
<dbReference type="Pfam" id="PF00696">
    <property type="entry name" value="AA_kinase"/>
    <property type="match status" value="1"/>
</dbReference>
<protein>
    <recommendedName>
        <fullName evidence="8">Glutamate 5-kinase</fullName>
        <ecNumber evidence="8">2.7.2.11</ecNumber>
    </recommendedName>
    <alternativeName>
        <fullName evidence="8">Gamma-glutamyl kinase</fullName>
        <shortName evidence="8">GK</shortName>
    </alternativeName>
</protein>
<dbReference type="Pfam" id="PF01472">
    <property type="entry name" value="PUA"/>
    <property type="match status" value="1"/>
</dbReference>
<name>A0A9D0ZEH8_9FIRM</name>
<sequence length="378" mass="39512">MSGKKTVVVKVGTSSLTEKSGRLAPEKLHSVTEQIAGLRDAGHQVVLVTSGAIAAGYPLLGYRERPTGVAAKQASAAVGQGLLMEEYAAALSARGYVAAQLLLTRGDFRDRRRYQNAFAALEVLLSRGAVPVINENDTVSIAELKLGDNDMLSAQVAAMLHADLLVILTDTDGLYTANPRTDPSAEHIPYVERVTEEIEALGGGSGTANGTGGMATKIEGAKVASGAGVAVVICSAAESDVLKKAVEGTAKGTYFKPGEGMKTRLQWMAFYAQAAGCIYIDEGAARALCERGKSLLPAGVRACEGDFAAGEVVNVYLSGGGGLLGRGMVNYSSGELREIAGLSSAAAEGQFPGRPAEVIDQDNWAKSFECEYKRRCEE</sequence>
<gene>
    <name evidence="8" type="primary">proB</name>
    <name evidence="10" type="ORF">IAB77_07905</name>
</gene>
<dbReference type="EC" id="2.7.2.11" evidence="8"/>
<dbReference type="Gene3D" id="3.40.1160.10">
    <property type="entry name" value="Acetylglutamate kinase-like"/>
    <property type="match status" value="1"/>
</dbReference>
<dbReference type="GO" id="GO:0005829">
    <property type="term" value="C:cytosol"/>
    <property type="evidence" value="ECO:0007669"/>
    <property type="project" value="TreeGrafter"/>
</dbReference>
<keyword evidence="4 8" id="KW-0808">Transferase</keyword>